<organism evidence="2 3">
    <name type="scientific">Acacia crassicarpa</name>
    <name type="common">northern wattle</name>
    <dbReference type="NCBI Taxonomy" id="499986"/>
    <lineage>
        <taxon>Eukaryota</taxon>
        <taxon>Viridiplantae</taxon>
        <taxon>Streptophyta</taxon>
        <taxon>Embryophyta</taxon>
        <taxon>Tracheophyta</taxon>
        <taxon>Spermatophyta</taxon>
        <taxon>Magnoliopsida</taxon>
        <taxon>eudicotyledons</taxon>
        <taxon>Gunneridae</taxon>
        <taxon>Pentapetalae</taxon>
        <taxon>rosids</taxon>
        <taxon>fabids</taxon>
        <taxon>Fabales</taxon>
        <taxon>Fabaceae</taxon>
        <taxon>Caesalpinioideae</taxon>
        <taxon>mimosoid clade</taxon>
        <taxon>Acacieae</taxon>
        <taxon>Acacia</taxon>
    </lineage>
</organism>
<dbReference type="Pfam" id="PF05097">
    <property type="entry name" value="DUF688"/>
    <property type="match status" value="1"/>
</dbReference>
<name>A0AAE1MS17_9FABA</name>
<feature type="compositionally biased region" description="Polar residues" evidence="1">
    <location>
        <begin position="299"/>
        <end position="311"/>
    </location>
</feature>
<keyword evidence="3" id="KW-1185">Reference proteome</keyword>
<accession>A0AAE1MS17</accession>
<dbReference type="PANTHER" id="PTHR33671">
    <property type="entry name" value="N-METHYLTRANSFERASE, PUTATIVE (DUF688)-RELATED"/>
    <property type="match status" value="1"/>
</dbReference>
<dbReference type="EMBL" id="JAWXYG010000005">
    <property type="protein sequence ID" value="KAK4271703.1"/>
    <property type="molecule type" value="Genomic_DNA"/>
</dbReference>
<sequence length="524" mass="58420">MDEKRLNIEAPLLSVRRSASASQKTLDKKHILLYPKSNATIQQLAEPTVPFNWEKILGRSKPKEPPVTKETKVERRGTNENDGDDDVYSDALDTIMSPPESVLMNCSVSGISGLELDNSKAKKSGTFPTDHIIRDDFMMNRFLPAAKAMTLEAPGYASSGKQISVVVQQAREINRSFREEKKLLLKNYITDIIKSSNHCETEEESEDDKYDSTNVSAKGCGLISQLRIKNSLCLLNPVPGMKMRNIVPMSAFEVAKPNKGSHVVKKAIDAIYKNKSSSEAALLDSREVKKKWMSQSCRFTHNSGESQQQDRLSPFRRSRTAASGVSPCRSRPQYPLRGAKLLCDFREAENICQSSRSLNFQSRNHGSDQENNPTVEKTLYIDSVSAVKLSSSSSSHSFSPESSHDAKEPQALEEKNMLDSDTNKKAIVVAAGDSSESVLCPVPPPLPKSPSESWLWRALPLVSVRNPLHHSNLSNHSQSVNQDSHTTFSNNTKWETIVKTSNLHDDHVRYSQEIATHKSQRLKI</sequence>
<dbReference type="PANTHER" id="PTHR33671:SF3">
    <property type="entry name" value="F28N24.8 PROTEIN"/>
    <property type="match status" value="1"/>
</dbReference>
<feature type="region of interest" description="Disordered" evidence="1">
    <location>
        <begin position="391"/>
        <end position="410"/>
    </location>
</feature>
<proteinExistence type="predicted"/>
<gene>
    <name evidence="2" type="ORF">QN277_020355</name>
</gene>
<comment type="caution">
    <text evidence="2">The sequence shown here is derived from an EMBL/GenBank/DDBJ whole genome shotgun (WGS) entry which is preliminary data.</text>
</comment>
<dbReference type="AlphaFoldDB" id="A0AAE1MS17"/>
<reference evidence="2" key="1">
    <citation type="submission" date="2023-10" db="EMBL/GenBank/DDBJ databases">
        <title>Chromosome-level genome of the transformable northern wattle, Acacia crassicarpa.</title>
        <authorList>
            <person name="Massaro I."/>
            <person name="Sinha N.R."/>
            <person name="Poethig S."/>
            <person name="Leichty A.R."/>
        </authorList>
    </citation>
    <scope>NUCLEOTIDE SEQUENCE</scope>
    <source>
        <strain evidence="2">Acra3RX</strain>
        <tissue evidence="2">Leaf</tissue>
    </source>
</reference>
<feature type="compositionally biased region" description="Low complexity" evidence="1">
    <location>
        <begin position="391"/>
        <end position="401"/>
    </location>
</feature>
<protein>
    <submittedName>
        <fullName evidence="2">Uncharacterized protein</fullName>
    </submittedName>
</protein>
<evidence type="ECO:0000313" key="2">
    <source>
        <dbReference type="EMBL" id="KAK4271703.1"/>
    </source>
</evidence>
<feature type="region of interest" description="Disordered" evidence="1">
    <location>
        <begin position="299"/>
        <end position="330"/>
    </location>
</feature>
<feature type="region of interest" description="Disordered" evidence="1">
    <location>
        <begin position="57"/>
        <end position="89"/>
    </location>
</feature>
<dbReference type="InterPro" id="IPR007789">
    <property type="entry name" value="DUF688"/>
</dbReference>
<feature type="compositionally biased region" description="Basic and acidic residues" evidence="1">
    <location>
        <begin position="61"/>
        <end position="79"/>
    </location>
</feature>
<evidence type="ECO:0000313" key="3">
    <source>
        <dbReference type="Proteomes" id="UP001293593"/>
    </source>
</evidence>
<dbReference type="Proteomes" id="UP001293593">
    <property type="component" value="Unassembled WGS sequence"/>
</dbReference>
<evidence type="ECO:0000256" key="1">
    <source>
        <dbReference type="SAM" id="MobiDB-lite"/>
    </source>
</evidence>